<evidence type="ECO:0000256" key="2">
    <source>
        <dbReference type="ARBA" id="ARBA00012727"/>
    </source>
</evidence>
<dbReference type="GO" id="GO:0005524">
    <property type="term" value="F:ATP binding"/>
    <property type="evidence" value="ECO:0007669"/>
    <property type="project" value="InterPro"/>
</dbReference>
<keyword evidence="7" id="KW-1185">Reference proteome</keyword>
<dbReference type="Pfam" id="PF04679">
    <property type="entry name" value="DNA_ligase_A_C"/>
    <property type="match status" value="1"/>
</dbReference>
<dbReference type="InterPro" id="IPR012309">
    <property type="entry name" value="DNA_ligase_ATP-dep_C"/>
</dbReference>
<evidence type="ECO:0000256" key="1">
    <source>
        <dbReference type="ARBA" id="ARBA00007572"/>
    </source>
</evidence>
<comment type="caution">
    <text evidence="6">The sequence shown here is derived from an EMBL/GenBank/DDBJ whole genome shotgun (WGS) entry which is preliminary data.</text>
</comment>
<feature type="domain" description="ATP-dependent DNA ligase family profile" evidence="5">
    <location>
        <begin position="104"/>
        <end position="196"/>
    </location>
</feature>
<dbReference type="InterPro" id="IPR012310">
    <property type="entry name" value="DNA_ligase_ATP-dep_cent"/>
</dbReference>
<dbReference type="Gene3D" id="3.30.470.30">
    <property type="entry name" value="DNA ligase/mRNA capping enzyme"/>
    <property type="match status" value="1"/>
</dbReference>
<dbReference type="PANTHER" id="PTHR45674:SF4">
    <property type="entry name" value="DNA LIGASE 1"/>
    <property type="match status" value="1"/>
</dbReference>
<gene>
    <name evidence="6" type="primary">ligD</name>
    <name evidence="6" type="ORF">M5G27_29505</name>
</gene>
<dbReference type="CDD" id="cd07906">
    <property type="entry name" value="Adenylation_DNA_ligase_LigD_LigC"/>
    <property type="match status" value="1"/>
</dbReference>
<reference evidence="6 7" key="1">
    <citation type="submission" date="2022-05" db="EMBL/GenBank/DDBJ databases">
        <title>Novel Pseudomonas spp. Isolated from a Rainbow Trout Aquaculture Facility.</title>
        <authorList>
            <person name="Testerman T."/>
            <person name="Graf J."/>
        </authorList>
    </citation>
    <scope>NUCLEOTIDE SEQUENCE [LARGE SCALE GENOMIC DNA]</scope>
    <source>
        <strain evidence="6 7">ID1042</strain>
    </source>
</reference>
<dbReference type="CDD" id="cd07971">
    <property type="entry name" value="OBF_DNA_ligase_LigD"/>
    <property type="match status" value="1"/>
</dbReference>
<dbReference type="GO" id="GO:0006281">
    <property type="term" value="P:DNA repair"/>
    <property type="evidence" value="ECO:0007669"/>
    <property type="project" value="InterPro"/>
</dbReference>
<dbReference type="Proteomes" id="UP001148185">
    <property type="component" value="Unassembled WGS sequence"/>
</dbReference>
<evidence type="ECO:0000313" key="7">
    <source>
        <dbReference type="Proteomes" id="UP001148185"/>
    </source>
</evidence>
<keyword evidence="3 6" id="KW-0436">Ligase</keyword>
<evidence type="ECO:0000259" key="5">
    <source>
        <dbReference type="PROSITE" id="PS50160"/>
    </source>
</evidence>
<dbReference type="Gene3D" id="2.40.50.140">
    <property type="entry name" value="Nucleic acid-binding proteins"/>
    <property type="match status" value="1"/>
</dbReference>
<dbReference type="InterPro" id="IPR050191">
    <property type="entry name" value="ATP-dep_DNA_ligase"/>
</dbReference>
<dbReference type="RefSeq" id="WP_273878451.1">
    <property type="nucleotide sequence ID" value="NZ_JAMDHA010000054.1"/>
</dbReference>
<dbReference type="AlphaFoldDB" id="A0A9X4C849"/>
<proteinExistence type="inferred from homology"/>
<sequence>MASPKILPCPERIKPQLLTMASRPPDGDGWLFQIKLDGYRLMARIDQGAVTLLTKNGYDWTRRMPVLAHELLMLPVRSAWIDGEVVVQDEDGRPLFSSLQSAFSSGKTDALRLFAFDLLFENGRDLRSLPIEQRLSRLSKLLNRVELQHVRLTDTLDVDPRDLLHNICALEMEGIVCKRAGSPYASERNGNWVKVKCSPRQEFIILGYTRAAGGIGSLLLGLHNDDGQLVYAGRVRSGFDNRTLKRLRLALAELEQADSSLPVPPKLAKGITAVWVQPQLVCEVKYTEITPAGKVRHAVFLGLREDKPASEINLESDAHDAP</sequence>
<dbReference type="GO" id="GO:0006310">
    <property type="term" value="P:DNA recombination"/>
    <property type="evidence" value="ECO:0007669"/>
    <property type="project" value="InterPro"/>
</dbReference>
<dbReference type="Gene3D" id="3.30.1490.70">
    <property type="match status" value="1"/>
</dbReference>
<dbReference type="InterPro" id="IPR014146">
    <property type="entry name" value="LigD_ligase_dom"/>
</dbReference>
<dbReference type="EMBL" id="JAMDHA010000054">
    <property type="protein sequence ID" value="MDD1011600.1"/>
    <property type="molecule type" value="Genomic_DNA"/>
</dbReference>
<comment type="similarity">
    <text evidence="1">Belongs to the ATP-dependent DNA ligase family.</text>
</comment>
<dbReference type="PROSITE" id="PS50160">
    <property type="entry name" value="DNA_LIGASE_A3"/>
    <property type="match status" value="1"/>
</dbReference>
<dbReference type="InterPro" id="IPR012340">
    <property type="entry name" value="NA-bd_OB-fold"/>
</dbReference>
<evidence type="ECO:0000256" key="3">
    <source>
        <dbReference type="ARBA" id="ARBA00022598"/>
    </source>
</evidence>
<protein>
    <recommendedName>
        <fullName evidence="2">DNA ligase (ATP)</fullName>
        <ecNumber evidence="2">6.5.1.1</ecNumber>
    </recommendedName>
</protein>
<accession>A0A9X4C849</accession>
<dbReference type="Pfam" id="PF01068">
    <property type="entry name" value="DNA_ligase_A_M"/>
    <property type="match status" value="1"/>
</dbReference>
<comment type="catalytic activity">
    <reaction evidence="4">
        <text>ATP + (deoxyribonucleotide)n-3'-hydroxyl + 5'-phospho-(deoxyribonucleotide)m = (deoxyribonucleotide)n+m + AMP + diphosphate.</text>
        <dbReference type="EC" id="6.5.1.1"/>
    </reaction>
</comment>
<dbReference type="GO" id="GO:0003910">
    <property type="term" value="F:DNA ligase (ATP) activity"/>
    <property type="evidence" value="ECO:0007669"/>
    <property type="project" value="UniProtKB-EC"/>
</dbReference>
<dbReference type="NCBIfam" id="TIGR02779">
    <property type="entry name" value="NHEJ_ligase_lig"/>
    <property type="match status" value="1"/>
</dbReference>
<evidence type="ECO:0000313" key="6">
    <source>
        <dbReference type="EMBL" id="MDD1011600.1"/>
    </source>
</evidence>
<evidence type="ECO:0000256" key="4">
    <source>
        <dbReference type="ARBA" id="ARBA00034003"/>
    </source>
</evidence>
<dbReference type="PANTHER" id="PTHR45674">
    <property type="entry name" value="DNA LIGASE 1/3 FAMILY MEMBER"/>
    <property type="match status" value="1"/>
</dbReference>
<dbReference type="EC" id="6.5.1.1" evidence="2"/>
<name>A0A9X4C849_9PSED</name>
<dbReference type="SUPFAM" id="SSF50249">
    <property type="entry name" value="Nucleic acid-binding proteins"/>
    <property type="match status" value="1"/>
</dbReference>
<organism evidence="6 7">
    <name type="scientific">Pseudomonas shahriarae</name>
    <dbReference type="NCBI Taxonomy" id="2745512"/>
    <lineage>
        <taxon>Bacteria</taxon>
        <taxon>Pseudomonadati</taxon>
        <taxon>Pseudomonadota</taxon>
        <taxon>Gammaproteobacteria</taxon>
        <taxon>Pseudomonadales</taxon>
        <taxon>Pseudomonadaceae</taxon>
        <taxon>Pseudomonas</taxon>
    </lineage>
</organism>
<dbReference type="SUPFAM" id="SSF56091">
    <property type="entry name" value="DNA ligase/mRNA capping enzyme, catalytic domain"/>
    <property type="match status" value="1"/>
</dbReference>